<organism evidence="4 5">
    <name type="scientific">Halobium palmae</name>
    <dbReference type="NCBI Taxonomy" id="1776492"/>
    <lineage>
        <taxon>Archaea</taxon>
        <taxon>Methanobacteriati</taxon>
        <taxon>Methanobacteriota</taxon>
        <taxon>Stenosarchaea group</taxon>
        <taxon>Halobacteria</taxon>
        <taxon>Halobacteriales</taxon>
        <taxon>Haloferacaceae</taxon>
        <taxon>Halobium</taxon>
    </lineage>
</organism>
<name>A0ABD5RZ98_9EURY</name>
<evidence type="ECO:0000259" key="3">
    <source>
        <dbReference type="Pfam" id="PF13458"/>
    </source>
</evidence>
<dbReference type="PROSITE" id="PS51257">
    <property type="entry name" value="PROKAR_LIPOPROTEIN"/>
    <property type="match status" value="1"/>
</dbReference>
<reference evidence="4 5" key="1">
    <citation type="journal article" date="2019" name="Int. J. Syst. Evol. Microbiol.">
        <title>The Global Catalogue of Microorganisms (GCM) 10K type strain sequencing project: providing services to taxonomists for standard genome sequencing and annotation.</title>
        <authorList>
            <consortium name="The Broad Institute Genomics Platform"/>
            <consortium name="The Broad Institute Genome Sequencing Center for Infectious Disease"/>
            <person name="Wu L."/>
            <person name="Ma J."/>
        </authorList>
    </citation>
    <scope>NUCLEOTIDE SEQUENCE [LARGE SCALE GENOMIC DNA]</scope>
    <source>
        <strain evidence="4 5">NBRC 111368</strain>
    </source>
</reference>
<evidence type="ECO:0000313" key="4">
    <source>
        <dbReference type="EMBL" id="MFC6724087.1"/>
    </source>
</evidence>
<dbReference type="Pfam" id="PF13458">
    <property type="entry name" value="Peripla_BP_6"/>
    <property type="match status" value="1"/>
</dbReference>
<feature type="region of interest" description="Disordered" evidence="2">
    <location>
        <begin position="27"/>
        <end position="97"/>
    </location>
</feature>
<dbReference type="AlphaFoldDB" id="A0ABD5RZ98"/>
<dbReference type="InterPro" id="IPR019546">
    <property type="entry name" value="TAT_signal_bac_arc"/>
</dbReference>
<dbReference type="EMBL" id="JBHSWU010000098">
    <property type="protein sequence ID" value="MFC6724087.1"/>
    <property type="molecule type" value="Genomic_DNA"/>
</dbReference>
<dbReference type="PANTHER" id="PTHR30483">
    <property type="entry name" value="LEUCINE-SPECIFIC-BINDING PROTEIN"/>
    <property type="match status" value="1"/>
</dbReference>
<protein>
    <submittedName>
        <fullName evidence="4">Substrate-binding protein</fullName>
    </submittedName>
</protein>
<dbReference type="CDD" id="cd19987">
    <property type="entry name" value="PBP1_SBP-like"/>
    <property type="match status" value="1"/>
</dbReference>
<gene>
    <name evidence="4" type="ORF">ACFQE1_06800</name>
</gene>
<dbReference type="Gene3D" id="3.40.50.2300">
    <property type="match status" value="2"/>
</dbReference>
<keyword evidence="5" id="KW-1185">Reference proteome</keyword>
<comment type="caution">
    <text evidence="4">The sequence shown here is derived from an EMBL/GenBank/DDBJ whole genome shotgun (WGS) entry which is preliminary data.</text>
</comment>
<dbReference type="Proteomes" id="UP001596328">
    <property type="component" value="Unassembled WGS sequence"/>
</dbReference>
<keyword evidence="1" id="KW-0732">Signal</keyword>
<dbReference type="InterPro" id="IPR051010">
    <property type="entry name" value="BCAA_transport"/>
</dbReference>
<evidence type="ECO:0000256" key="2">
    <source>
        <dbReference type="SAM" id="MobiDB-lite"/>
    </source>
</evidence>
<feature type="domain" description="Leucine-binding protein" evidence="3">
    <location>
        <begin position="82"/>
        <end position="434"/>
    </location>
</feature>
<dbReference type="PANTHER" id="PTHR30483:SF6">
    <property type="entry name" value="PERIPLASMIC BINDING PROTEIN OF ABC TRANSPORTER FOR NATURAL AMINO ACIDS"/>
    <property type="match status" value="1"/>
</dbReference>
<dbReference type="NCBIfam" id="TIGR01409">
    <property type="entry name" value="TAT_signal_seq"/>
    <property type="match status" value="1"/>
</dbReference>
<evidence type="ECO:0000256" key="1">
    <source>
        <dbReference type="ARBA" id="ARBA00022729"/>
    </source>
</evidence>
<dbReference type="InterPro" id="IPR028081">
    <property type="entry name" value="Leu-bd"/>
</dbReference>
<feature type="compositionally biased region" description="Gly residues" evidence="2">
    <location>
        <begin position="30"/>
        <end position="66"/>
    </location>
</feature>
<proteinExistence type="predicted"/>
<evidence type="ECO:0000313" key="5">
    <source>
        <dbReference type="Proteomes" id="UP001596328"/>
    </source>
</evidence>
<accession>A0ABD5RZ98</accession>
<dbReference type="InterPro" id="IPR028082">
    <property type="entry name" value="Peripla_BP_I"/>
</dbReference>
<dbReference type="SUPFAM" id="SSF53822">
    <property type="entry name" value="Periplasmic binding protein-like I"/>
    <property type="match status" value="1"/>
</dbReference>
<sequence>MARDTDLPSRRDVLKKTGAAGAVGIAGLAGCTGGGDGSGDGSNGGEGGSGGNGSGGNGSGGSGGGSSEDYPSIGNFPPEGDTVTLGFNVPQSGPYASEGEDELRAYKLAVEHLNNGGGWVDSQFDDLNGDGLLGMEVDFVSGDTATDADTARQSAQRMIQRDNVQMISGGSSSAVAIAVQELCQSEKVMFMCCLTHSNDTTGKNCVRYSFREMFNAYMTGQALAPVVKEEYGEGLEFYQLYADYSWGQTQQESMNKFLSEDAGWSQVESVPTPLGTSDYSSFLSEAANSGADVIVLNHYGLDGANSLSQAVDMGIDEDMELLVPLYNRPMAEAAGGAIGGVFGTVAWDSQIDNQPSKEFNQVFNEQYERTPSGPAQLAYAQTLQYAAAAERAGTLYPPEVIKQLEGLEYENIGMGQELMRKCDHQAQRDVPVVRGLPGNEQEQGQYFEIVNVTSRDQLGYGCDEGPAAECELGSYE</sequence>